<feature type="transmembrane region" description="Helical" evidence="1">
    <location>
        <begin position="117"/>
        <end position="139"/>
    </location>
</feature>
<proteinExistence type="predicted"/>
<protein>
    <submittedName>
        <fullName evidence="2">Uncharacterized protein</fullName>
    </submittedName>
</protein>
<evidence type="ECO:0000256" key="1">
    <source>
        <dbReference type="SAM" id="Phobius"/>
    </source>
</evidence>
<dbReference type="KEGG" id="slk:SLUN_02315"/>
<dbReference type="EMBL" id="CP026304">
    <property type="protein sequence ID" value="AVZ77167.1"/>
    <property type="molecule type" value="Genomic_DNA"/>
</dbReference>
<dbReference type="AlphaFoldDB" id="A0A2R4TDH5"/>
<evidence type="ECO:0000313" key="2">
    <source>
        <dbReference type="EMBL" id="AVZ77167.1"/>
    </source>
</evidence>
<accession>A0A2R4TDH5</accession>
<dbReference type="OrthoDB" id="4338399at2"/>
<name>A0A2R4TDH5_9ACTN</name>
<organism evidence="2 3">
    <name type="scientific">Streptomyces lunaelactis</name>
    <dbReference type="NCBI Taxonomy" id="1535768"/>
    <lineage>
        <taxon>Bacteria</taxon>
        <taxon>Bacillati</taxon>
        <taxon>Actinomycetota</taxon>
        <taxon>Actinomycetes</taxon>
        <taxon>Kitasatosporales</taxon>
        <taxon>Streptomycetaceae</taxon>
        <taxon>Streptomyces</taxon>
    </lineage>
</organism>
<feature type="transmembrane region" description="Helical" evidence="1">
    <location>
        <begin position="90"/>
        <end position="111"/>
    </location>
</feature>
<keyword evidence="1" id="KW-0472">Membrane</keyword>
<keyword evidence="3" id="KW-1185">Reference proteome</keyword>
<feature type="transmembrane region" description="Helical" evidence="1">
    <location>
        <begin position="65"/>
        <end position="83"/>
    </location>
</feature>
<gene>
    <name evidence="2" type="ORF">SLUN_02315</name>
</gene>
<evidence type="ECO:0000313" key="3">
    <source>
        <dbReference type="Proteomes" id="UP000244201"/>
    </source>
</evidence>
<dbReference type="Proteomes" id="UP000244201">
    <property type="component" value="Chromosome"/>
</dbReference>
<feature type="transmembrane region" description="Helical" evidence="1">
    <location>
        <begin position="28"/>
        <end position="45"/>
    </location>
</feature>
<keyword evidence="1" id="KW-0812">Transmembrane</keyword>
<reference evidence="2 3" key="1">
    <citation type="submission" date="2018-01" db="EMBL/GenBank/DDBJ databases">
        <title>Complete genome sequence of Streptomyces lunaelactis MM109T, a Ferroverdin A producer isolated from cave moonmilk deposits.</title>
        <authorList>
            <person name="Naome A."/>
            <person name="Martinet L."/>
            <person name="Maciejewska M."/>
            <person name="Anderssen S."/>
            <person name="Adam D."/>
            <person name="Tenconi E."/>
            <person name="Deflandre B."/>
            <person name="Arguelles-Arias A."/>
            <person name="Calusinska M."/>
            <person name="Copieters W."/>
            <person name="Karim L."/>
            <person name="Hanikenne M."/>
            <person name="Baurain D."/>
            <person name="van Wezel G."/>
            <person name="Smargiasso N."/>
            <person name="de Pauw E."/>
            <person name="Delfosse P."/>
            <person name="Rigali S."/>
        </authorList>
    </citation>
    <scope>NUCLEOTIDE SEQUENCE [LARGE SCALE GENOMIC DNA]</scope>
    <source>
        <strain evidence="2 3">MM109</strain>
    </source>
</reference>
<sequence length="155" mass="15684">MGVNELLDPSSPDHYEETVLPGPLWRHALWAAGITVLGVGLGWAGALFRTGPEEYGLPPAAPGAVWPYLVAWTAIGLAAAAVLRAAAARVPVYAPGPIAVVLTLLGTRLSLGWRPEAPVLGAMAAAALTAAAIWCALALRSGSLDNRAGGSTSGG</sequence>
<keyword evidence="1" id="KW-1133">Transmembrane helix</keyword>